<feature type="transmembrane region" description="Helical" evidence="5">
    <location>
        <begin position="303"/>
        <end position="323"/>
    </location>
</feature>
<evidence type="ECO:0000256" key="1">
    <source>
        <dbReference type="ARBA" id="ARBA00004651"/>
    </source>
</evidence>
<feature type="transmembrane region" description="Helical" evidence="5">
    <location>
        <begin position="177"/>
        <end position="195"/>
    </location>
</feature>
<feature type="domain" description="Major facilitator superfamily (MFS) profile" evidence="6">
    <location>
        <begin position="18"/>
        <end position="418"/>
    </location>
</feature>
<organism evidence="7 8">
    <name type="scientific">Peloplasma aerotolerans</name>
    <dbReference type="NCBI Taxonomy" id="3044389"/>
    <lineage>
        <taxon>Bacteria</taxon>
        <taxon>Bacillati</taxon>
        <taxon>Mycoplasmatota</taxon>
        <taxon>Mollicutes</taxon>
        <taxon>Acholeplasmatales</taxon>
        <taxon>Acholeplasmataceae</taxon>
        <taxon>Peloplasma</taxon>
    </lineage>
</organism>
<evidence type="ECO:0000313" key="7">
    <source>
        <dbReference type="EMBL" id="MDI6453214.1"/>
    </source>
</evidence>
<dbReference type="EMBL" id="JASCXW010000020">
    <property type="protein sequence ID" value="MDI6453214.1"/>
    <property type="molecule type" value="Genomic_DNA"/>
</dbReference>
<evidence type="ECO:0000259" key="6">
    <source>
        <dbReference type="PROSITE" id="PS50850"/>
    </source>
</evidence>
<dbReference type="Pfam" id="PF07690">
    <property type="entry name" value="MFS_1"/>
    <property type="match status" value="1"/>
</dbReference>
<feature type="transmembrane region" description="Helical" evidence="5">
    <location>
        <begin position="141"/>
        <end position="165"/>
    </location>
</feature>
<dbReference type="InterPro" id="IPR020846">
    <property type="entry name" value="MFS_dom"/>
</dbReference>
<evidence type="ECO:0000256" key="4">
    <source>
        <dbReference type="ARBA" id="ARBA00023136"/>
    </source>
</evidence>
<dbReference type="Proteomes" id="UP001431532">
    <property type="component" value="Unassembled WGS sequence"/>
</dbReference>
<evidence type="ECO:0000313" key="8">
    <source>
        <dbReference type="Proteomes" id="UP001431532"/>
    </source>
</evidence>
<dbReference type="GO" id="GO:0022857">
    <property type="term" value="F:transmembrane transporter activity"/>
    <property type="evidence" value="ECO:0007669"/>
    <property type="project" value="InterPro"/>
</dbReference>
<evidence type="ECO:0000256" key="3">
    <source>
        <dbReference type="ARBA" id="ARBA00022989"/>
    </source>
</evidence>
<feature type="transmembrane region" description="Helical" evidence="5">
    <location>
        <begin position="239"/>
        <end position="261"/>
    </location>
</feature>
<dbReference type="SUPFAM" id="SSF103473">
    <property type="entry name" value="MFS general substrate transporter"/>
    <property type="match status" value="1"/>
</dbReference>
<gene>
    <name evidence="7" type="ORF">QJ521_06540</name>
</gene>
<evidence type="ECO:0000256" key="5">
    <source>
        <dbReference type="SAM" id="Phobius"/>
    </source>
</evidence>
<protein>
    <submittedName>
        <fullName evidence="7">MFS transporter</fullName>
    </submittedName>
</protein>
<dbReference type="Gene3D" id="1.20.1250.20">
    <property type="entry name" value="MFS general substrate transporter like domains"/>
    <property type="match status" value="2"/>
</dbReference>
<dbReference type="PROSITE" id="PS50850">
    <property type="entry name" value="MFS"/>
    <property type="match status" value="1"/>
</dbReference>
<dbReference type="PANTHER" id="PTHR11360">
    <property type="entry name" value="MONOCARBOXYLATE TRANSPORTER"/>
    <property type="match status" value="1"/>
</dbReference>
<dbReference type="AlphaFoldDB" id="A0AAW6UB69"/>
<feature type="transmembrane region" description="Helical" evidence="5">
    <location>
        <begin position="329"/>
        <end position="351"/>
    </location>
</feature>
<keyword evidence="8" id="KW-1185">Reference proteome</keyword>
<evidence type="ECO:0000256" key="2">
    <source>
        <dbReference type="ARBA" id="ARBA00022692"/>
    </source>
</evidence>
<keyword evidence="2 5" id="KW-0812">Transmembrane</keyword>
<feature type="transmembrane region" description="Helical" evidence="5">
    <location>
        <begin position="394"/>
        <end position="413"/>
    </location>
</feature>
<dbReference type="InterPro" id="IPR050327">
    <property type="entry name" value="Proton-linked_MCT"/>
</dbReference>
<dbReference type="GO" id="GO:0005886">
    <property type="term" value="C:plasma membrane"/>
    <property type="evidence" value="ECO:0007669"/>
    <property type="project" value="UniProtKB-SubCell"/>
</dbReference>
<comment type="caution">
    <text evidence="7">The sequence shown here is derived from an EMBL/GenBank/DDBJ whole genome shotgun (WGS) entry which is preliminary data.</text>
</comment>
<name>A0AAW6UB69_9MOLU</name>
<sequence>MKELAIKINKKLYYGWMIVLMSGLAFFFSAPGQTYSISVFINAYNQEFGYSSTLISSGYSIATMISGLLIIFMGKAIDRFGQRKMLIIVVIMLSITAFFNSFVSNIGMIFVGFFFLRYFGQGSMTLIPNSLVPQWFEKKRAFAISLSGIGNLIATLSIPAFNYWMITHYGWVHAWRVWSLVLLIGFVPLVILFVFNKPEDLGITMENLTAGTDEEIKASLLKMEAESFTLKQAVRTKEFWFVGLISTIPSMFTTGITFHFFRMMELRNVTNEQSALIIGLVAFPAFFMPFIARLVIDKYPTKYTLFVTLILMIVSMGWLAWAVSNAVTAISFILFYGSAVAVQGVALNVLWPNYFGRKYLGSIRGAATVFMVLGSALGPLPFGIDYDISGGYNNVLIIMMIYTGITAILALLIKPPVKTEIETY</sequence>
<feature type="transmembrane region" description="Helical" evidence="5">
    <location>
        <begin position="273"/>
        <end position="296"/>
    </location>
</feature>
<keyword evidence="3 5" id="KW-1133">Transmembrane helix</keyword>
<comment type="subcellular location">
    <subcellularLocation>
        <location evidence="1">Cell membrane</location>
        <topology evidence="1">Multi-pass membrane protein</topology>
    </subcellularLocation>
</comment>
<reference evidence="7" key="1">
    <citation type="submission" date="2023-05" db="EMBL/GenBank/DDBJ databases">
        <title>Mariniplasma microaerophilum sp. nov., a novel anaerobic mollicute isolated from terrestrial mud volcano, Taman Peninsula, Russia.</title>
        <authorList>
            <person name="Khomyakova M.A."/>
            <person name="Merkel A.Y."/>
            <person name="Slobodkin A.I."/>
        </authorList>
    </citation>
    <scope>NUCLEOTIDE SEQUENCE</scope>
    <source>
        <strain evidence="7">M4Ah</strain>
    </source>
</reference>
<keyword evidence="4 5" id="KW-0472">Membrane</keyword>
<feature type="transmembrane region" description="Helical" evidence="5">
    <location>
        <begin position="85"/>
        <end position="103"/>
    </location>
</feature>
<feature type="transmembrane region" description="Helical" evidence="5">
    <location>
        <begin position="363"/>
        <end position="382"/>
    </location>
</feature>
<dbReference type="PANTHER" id="PTHR11360:SF308">
    <property type="entry name" value="BLL3089 PROTEIN"/>
    <property type="match status" value="1"/>
</dbReference>
<feature type="transmembrane region" description="Helical" evidence="5">
    <location>
        <begin position="12"/>
        <end position="30"/>
    </location>
</feature>
<accession>A0AAW6UB69</accession>
<feature type="transmembrane region" description="Helical" evidence="5">
    <location>
        <begin position="50"/>
        <end position="73"/>
    </location>
</feature>
<proteinExistence type="predicted"/>
<dbReference type="InterPro" id="IPR036259">
    <property type="entry name" value="MFS_trans_sf"/>
</dbReference>
<dbReference type="InterPro" id="IPR011701">
    <property type="entry name" value="MFS"/>
</dbReference>
<dbReference type="RefSeq" id="WP_282839644.1">
    <property type="nucleotide sequence ID" value="NZ_JASCXW010000020.1"/>
</dbReference>